<dbReference type="PANTHER" id="PTHR45527">
    <property type="entry name" value="NONRIBOSOMAL PEPTIDE SYNTHETASE"/>
    <property type="match status" value="1"/>
</dbReference>
<dbReference type="SUPFAM" id="SSF56801">
    <property type="entry name" value="Acetyl-CoA synthetase-like"/>
    <property type="match status" value="1"/>
</dbReference>
<feature type="domain" description="AMP-dependent synthetase/ligase" evidence="1">
    <location>
        <begin position="31"/>
        <end position="258"/>
    </location>
</feature>
<dbReference type="Proteomes" id="UP001165297">
    <property type="component" value="Unassembled WGS sequence"/>
</dbReference>
<dbReference type="InterPro" id="IPR020845">
    <property type="entry name" value="AMP-binding_CS"/>
</dbReference>
<comment type="caution">
    <text evidence="2">The sequence shown here is derived from an EMBL/GenBank/DDBJ whole genome shotgun (WGS) entry which is preliminary data.</text>
</comment>
<sequence length="301" mass="31350">MLAHSQAPLTLTAELYEQFLAQAAAYPTTAPVLDAEAAEPTAYVIYTSGSTGQPKGVAVGHGSLRNYCQWFAHEAQLSEQDVSALLTSYSFDLGYTVLFPTLLRGARLCLAAPEQVLAQAGATLAWLDTEQVSVLKLTPSLVQGLVLSQGVAALARVGRLRLLVCGGATMAAADMAALLASNAQLRVFNHYGPTETTIGVCFQPLTGESIGGFVAQPVLGGPIANVELLVVDGQGQLVPVGVVGELLIGGAALAQGYLHAPDLTGQKFVAHPQAGQAGRKVYRSGDQVVRLPSGQLQYVGR</sequence>
<keyword evidence="3" id="KW-1185">Reference proteome</keyword>
<accession>A0ABS8AKS7</accession>
<feature type="non-terminal residue" evidence="2">
    <location>
        <position position="301"/>
    </location>
</feature>
<dbReference type="InterPro" id="IPR042099">
    <property type="entry name" value="ANL_N_sf"/>
</dbReference>
<dbReference type="Pfam" id="PF00501">
    <property type="entry name" value="AMP-binding"/>
    <property type="match status" value="1"/>
</dbReference>
<feature type="non-terminal residue" evidence="2">
    <location>
        <position position="1"/>
    </location>
</feature>
<dbReference type="Gene3D" id="3.40.50.12780">
    <property type="entry name" value="N-terminal domain of ligase-like"/>
    <property type="match status" value="1"/>
</dbReference>
<evidence type="ECO:0000313" key="3">
    <source>
        <dbReference type="Proteomes" id="UP001165297"/>
    </source>
</evidence>
<protein>
    <submittedName>
        <fullName evidence="2">AMP-binding protein</fullName>
    </submittedName>
</protein>
<dbReference type="PANTHER" id="PTHR45527:SF1">
    <property type="entry name" value="FATTY ACID SYNTHASE"/>
    <property type="match status" value="1"/>
</dbReference>
<evidence type="ECO:0000259" key="1">
    <source>
        <dbReference type="Pfam" id="PF00501"/>
    </source>
</evidence>
<dbReference type="RefSeq" id="WP_226190991.1">
    <property type="nucleotide sequence ID" value="NZ_JAJADQ010000030.1"/>
</dbReference>
<reference evidence="2" key="1">
    <citation type="submission" date="2021-10" db="EMBL/GenBank/DDBJ databases">
        <authorList>
            <person name="Dean J.D."/>
            <person name="Kim M.K."/>
            <person name="Newey C.N."/>
            <person name="Stoker T.S."/>
            <person name="Thompson D.W."/>
            <person name="Grose J.H."/>
        </authorList>
    </citation>
    <scope>NUCLEOTIDE SEQUENCE</scope>
    <source>
        <strain evidence="2">BT635</strain>
    </source>
</reference>
<dbReference type="EMBL" id="JAJADQ010000030">
    <property type="protein sequence ID" value="MCB2380572.1"/>
    <property type="molecule type" value="Genomic_DNA"/>
</dbReference>
<dbReference type="PROSITE" id="PS00455">
    <property type="entry name" value="AMP_BINDING"/>
    <property type="match status" value="1"/>
</dbReference>
<gene>
    <name evidence="2" type="ORF">LGH70_23475</name>
</gene>
<name>A0ABS8AKS7_9BACT</name>
<organism evidence="2 3">
    <name type="scientific">Hymenobacter nitidus</name>
    <dbReference type="NCBI Taxonomy" id="2880929"/>
    <lineage>
        <taxon>Bacteria</taxon>
        <taxon>Pseudomonadati</taxon>
        <taxon>Bacteroidota</taxon>
        <taxon>Cytophagia</taxon>
        <taxon>Cytophagales</taxon>
        <taxon>Hymenobacteraceae</taxon>
        <taxon>Hymenobacter</taxon>
    </lineage>
</organism>
<dbReference type="InterPro" id="IPR000873">
    <property type="entry name" value="AMP-dep_synth/lig_dom"/>
</dbReference>
<proteinExistence type="predicted"/>
<evidence type="ECO:0000313" key="2">
    <source>
        <dbReference type="EMBL" id="MCB2380572.1"/>
    </source>
</evidence>